<proteinExistence type="inferred from homology"/>
<keyword evidence="5" id="KW-0190">Covalent protein-DNA linkage</keyword>
<evidence type="ECO:0000256" key="1">
    <source>
        <dbReference type="ARBA" id="ARBA00008136"/>
    </source>
</evidence>
<evidence type="ECO:0000313" key="9">
    <source>
        <dbReference type="EMBL" id="OGH04694.1"/>
    </source>
</evidence>
<evidence type="ECO:0000256" key="8">
    <source>
        <dbReference type="RuleBase" id="RU364100"/>
    </source>
</evidence>
<evidence type="ECO:0000256" key="3">
    <source>
        <dbReference type="ARBA" id="ARBA00022763"/>
    </source>
</evidence>
<keyword evidence="3" id="KW-0227">DNA damage</keyword>
<dbReference type="InterPro" id="IPR036590">
    <property type="entry name" value="SRAP-like"/>
</dbReference>
<dbReference type="Gene3D" id="3.90.1680.10">
    <property type="entry name" value="SOS response associated peptidase-like"/>
    <property type="match status" value="1"/>
</dbReference>
<accession>A0A1F6H321</accession>
<evidence type="ECO:0000313" key="10">
    <source>
        <dbReference type="Proteomes" id="UP000177583"/>
    </source>
</evidence>
<organism evidence="9 10">
    <name type="scientific">Candidatus Lambdaproteobacteria bacterium RIFOXYD2_FULL_56_26</name>
    <dbReference type="NCBI Taxonomy" id="1817773"/>
    <lineage>
        <taxon>Bacteria</taxon>
        <taxon>Pseudomonadati</taxon>
        <taxon>Pseudomonadota</taxon>
        <taxon>Candidatus Lambdaproteobacteria</taxon>
    </lineage>
</organism>
<dbReference type="GO" id="GO:0016829">
    <property type="term" value="F:lyase activity"/>
    <property type="evidence" value="ECO:0007669"/>
    <property type="project" value="UniProtKB-KW"/>
</dbReference>
<dbReference type="PANTHER" id="PTHR13604:SF0">
    <property type="entry name" value="ABASIC SITE PROCESSING PROTEIN HMCES"/>
    <property type="match status" value="1"/>
</dbReference>
<dbReference type="Pfam" id="PF02586">
    <property type="entry name" value="SRAP"/>
    <property type="match status" value="1"/>
</dbReference>
<dbReference type="GO" id="GO:0106300">
    <property type="term" value="P:protein-DNA covalent cross-linking repair"/>
    <property type="evidence" value="ECO:0007669"/>
    <property type="project" value="InterPro"/>
</dbReference>
<dbReference type="EC" id="3.4.-.-" evidence="8"/>
<dbReference type="EMBL" id="MFNF01000001">
    <property type="protein sequence ID" value="OGH04694.1"/>
    <property type="molecule type" value="Genomic_DNA"/>
</dbReference>
<evidence type="ECO:0000256" key="7">
    <source>
        <dbReference type="ARBA" id="ARBA00023239"/>
    </source>
</evidence>
<evidence type="ECO:0000256" key="4">
    <source>
        <dbReference type="ARBA" id="ARBA00022801"/>
    </source>
</evidence>
<evidence type="ECO:0000256" key="2">
    <source>
        <dbReference type="ARBA" id="ARBA00022670"/>
    </source>
</evidence>
<keyword evidence="4 8" id="KW-0378">Hydrolase</keyword>
<dbReference type="PANTHER" id="PTHR13604">
    <property type="entry name" value="DC12-RELATED"/>
    <property type="match status" value="1"/>
</dbReference>
<dbReference type="AlphaFoldDB" id="A0A1F6H321"/>
<dbReference type="GO" id="GO:0003697">
    <property type="term" value="F:single-stranded DNA binding"/>
    <property type="evidence" value="ECO:0007669"/>
    <property type="project" value="InterPro"/>
</dbReference>
<gene>
    <name evidence="9" type="ORF">A2557_06815</name>
</gene>
<keyword evidence="2 8" id="KW-0645">Protease</keyword>
<evidence type="ECO:0000256" key="6">
    <source>
        <dbReference type="ARBA" id="ARBA00023125"/>
    </source>
</evidence>
<sequence>MCGRFGLAKKIEELQTAFAALPLEVGLTPRYNIAPGQPVLGLAKSKVPGLPQWGWFHWGLVPSGAKTEPKEQGWINARCETVGQKPAFRTSFERRRCVIVADGFYEWQTQGKQKRPFLFARSNQEPFGLAAIWDRWSPGFGAPEQVTCALLTTRANPLVGQIHDRMPVILEPQAVGLWLYLTDLGQAAPLFEPYPAPKMTACEVSSSVNSPQSDRLEGYAPLVGGQQLTFSP</sequence>
<evidence type="ECO:0000256" key="5">
    <source>
        <dbReference type="ARBA" id="ARBA00023124"/>
    </source>
</evidence>
<dbReference type="Proteomes" id="UP000177583">
    <property type="component" value="Unassembled WGS sequence"/>
</dbReference>
<comment type="caution">
    <text evidence="9">The sequence shown here is derived from an EMBL/GenBank/DDBJ whole genome shotgun (WGS) entry which is preliminary data.</text>
</comment>
<dbReference type="GO" id="GO:0008233">
    <property type="term" value="F:peptidase activity"/>
    <property type="evidence" value="ECO:0007669"/>
    <property type="project" value="UniProtKB-KW"/>
</dbReference>
<reference evidence="9 10" key="1">
    <citation type="journal article" date="2016" name="Nat. Commun.">
        <title>Thousands of microbial genomes shed light on interconnected biogeochemical processes in an aquifer system.</title>
        <authorList>
            <person name="Anantharaman K."/>
            <person name="Brown C.T."/>
            <person name="Hug L.A."/>
            <person name="Sharon I."/>
            <person name="Castelle C.J."/>
            <person name="Probst A.J."/>
            <person name="Thomas B.C."/>
            <person name="Singh A."/>
            <person name="Wilkins M.J."/>
            <person name="Karaoz U."/>
            <person name="Brodie E.L."/>
            <person name="Williams K.H."/>
            <person name="Hubbard S.S."/>
            <person name="Banfield J.F."/>
        </authorList>
    </citation>
    <scope>NUCLEOTIDE SEQUENCE [LARGE SCALE GENOMIC DNA]</scope>
</reference>
<dbReference type="SUPFAM" id="SSF143081">
    <property type="entry name" value="BB1717-like"/>
    <property type="match status" value="1"/>
</dbReference>
<comment type="similarity">
    <text evidence="1 8">Belongs to the SOS response-associated peptidase family.</text>
</comment>
<dbReference type="GO" id="GO:0006508">
    <property type="term" value="P:proteolysis"/>
    <property type="evidence" value="ECO:0007669"/>
    <property type="project" value="UniProtKB-KW"/>
</dbReference>
<keyword evidence="7" id="KW-0456">Lyase</keyword>
<protein>
    <recommendedName>
        <fullName evidence="8">Abasic site processing protein</fullName>
        <ecNumber evidence="8">3.4.-.-</ecNumber>
    </recommendedName>
</protein>
<name>A0A1F6H321_9PROT</name>
<dbReference type="InterPro" id="IPR003738">
    <property type="entry name" value="SRAP"/>
</dbReference>
<keyword evidence="6" id="KW-0238">DNA-binding</keyword>